<evidence type="ECO:0000259" key="7">
    <source>
        <dbReference type="PROSITE" id="PS50862"/>
    </source>
</evidence>
<dbReference type="PIRSF" id="PIRSF001549">
    <property type="entry name" value="His-tRNA_synth"/>
    <property type="match status" value="1"/>
</dbReference>
<dbReference type="Pfam" id="PF13393">
    <property type="entry name" value="tRNA-synt_His"/>
    <property type="match status" value="1"/>
</dbReference>
<dbReference type="HAMAP" id="MF_00127">
    <property type="entry name" value="His_tRNA_synth"/>
    <property type="match status" value="1"/>
</dbReference>
<proteinExistence type="inferred from homology"/>
<feature type="binding site" evidence="6">
    <location>
        <position position="119"/>
    </location>
    <ligand>
        <name>L-histidine</name>
        <dbReference type="ChEBI" id="CHEBI:57595"/>
    </ligand>
</feature>
<dbReference type="InterPro" id="IPR006195">
    <property type="entry name" value="aa-tRNA-synth_II"/>
</dbReference>
<dbReference type="Proteomes" id="UP000182753">
    <property type="component" value="Unassembled WGS sequence"/>
</dbReference>
<feature type="binding site" evidence="6">
    <location>
        <begin position="268"/>
        <end position="269"/>
    </location>
    <ligand>
        <name>L-histidine</name>
        <dbReference type="ChEBI" id="CHEBI:57595"/>
    </ligand>
</feature>
<comment type="catalytic activity">
    <reaction evidence="4 5">
        <text>tRNA(His) + L-histidine + ATP = L-histidyl-tRNA(His) + AMP + diphosphate + H(+)</text>
        <dbReference type="Rhea" id="RHEA:17313"/>
        <dbReference type="Rhea" id="RHEA-COMP:9665"/>
        <dbReference type="Rhea" id="RHEA-COMP:9689"/>
        <dbReference type="ChEBI" id="CHEBI:15378"/>
        <dbReference type="ChEBI" id="CHEBI:30616"/>
        <dbReference type="ChEBI" id="CHEBI:33019"/>
        <dbReference type="ChEBI" id="CHEBI:57595"/>
        <dbReference type="ChEBI" id="CHEBI:78442"/>
        <dbReference type="ChEBI" id="CHEBI:78527"/>
        <dbReference type="ChEBI" id="CHEBI:456215"/>
        <dbReference type="EC" id="6.1.1.21"/>
    </reaction>
</comment>
<feature type="binding site" evidence="6">
    <location>
        <position position="137"/>
    </location>
    <ligand>
        <name>L-histidine</name>
        <dbReference type="ChEBI" id="CHEBI:57595"/>
    </ligand>
</feature>
<keyword evidence="2 5" id="KW-0547">Nucleotide-binding</keyword>
<feature type="binding site" evidence="6">
    <location>
        <position position="133"/>
    </location>
    <ligand>
        <name>L-histidine</name>
        <dbReference type="ChEBI" id="CHEBI:57595"/>
    </ligand>
</feature>
<dbReference type="PANTHER" id="PTHR43707:SF1">
    <property type="entry name" value="HISTIDINE--TRNA LIGASE, MITOCHONDRIAL-RELATED"/>
    <property type="match status" value="1"/>
</dbReference>
<dbReference type="EMBL" id="MNUJ01000026">
    <property type="protein sequence ID" value="OIN89757.1"/>
    <property type="molecule type" value="Genomic_DNA"/>
</dbReference>
<name>A0A1J4RUU1_9BACT</name>
<evidence type="ECO:0000256" key="1">
    <source>
        <dbReference type="ARBA" id="ARBA00008226"/>
    </source>
</evidence>
<keyword evidence="5" id="KW-0963">Cytoplasm</keyword>
<comment type="caution">
    <text evidence="8">The sequence shown here is derived from an EMBL/GenBank/DDBJ whole genome shotgun (WGS) entry which is preliminary data.</text>
</comment>
<dbReference type="GO" id="GO:0005737">
    <property type="term" value="C:cytoplasm"/>
    <property type="evidence" value="ECO:0007669"/>
    <property type="project" value="UniProtKB-SubCell"/>
</dbReference>
<comment type="subunit">
    <text evidence="5">Homodimer.</text>
</comment>
<dbReference type="InterPro" id="IPR015807">
    <property type="entry name" value="His-tRNA-ligase"/>
</dbReference>
<comment type="subcellular location">
    <subcellularLocation>
        <location evidence="5">Cytoplasm</location>
    </subcellularLocation>
</comment>
<gene>
    <name evidence="5" type="primary">hisS</name>
    <name evidence="8" type="ORF">AUJ40_01335</name>
</gene>
<dbReference type="InterPro" id="IPR004516">
    <property type="entry name" value="HisRS/HisZ"/>
</dbReference>
<dbReference type="Pfam" id="PF03129">
    <property type="entry name" value="HGTP_anticodon"/>
    <property type="match status" value="1"/>
</dbReference>
<dbReference type="GO" id="GO:0006427">
    <property type="term" value="P:histidyl-tRNA aminoacylation"/>
    <property type="evidence" value="ECO:0007669"/>
    <property type="project" value="UniProtKB-UniRule"/>
</dbReference>
<feature type="binding site" evidence="6">
    <location>
        <position position="264"/>
    </location>
    <ligand>
        <name>L-histidine</name>
        <dbReference type="ChEBI" id="CHEBI:57595"/>
    </ligand>
</feature>
<feature type="binding site" evidence="6">
    <location>
        <begin position="88"/>
        <end position="90"/>
    </location>
    <ligand>
        <name>L-histidine</name>
        <dbReference type="ChEBI" id="CHEBI:57595"/>
    </ligand>
</feature>
<dbReference type="EC" id="6.1.1.21" evidence="5"/>
<keyword evidence="3 5" id="KW-0030">Aminoacyl-tRNA synthetase</keyword>
<dbReference type="GO" id="GO:0005524">
    <property type="term" value="F:ATP binding"/>
    <property type="evidence" value="ECO:0007669"/>
    <property type="project" value="UniProtKB-UniRule"/>
</dbReference>
<organism evidence="8 9">
    <name type="scientific">Candidatus Berkelbacteria bacterium CG1_02_42_45</name>
    <dbReference type="NCBI Taxonomy" id="1805036"/>
    <lineage>
        <taxon>Bacteria</taxon>
        <taxon>Candidatus Berkelbacteria</taxon>
    </lineage>
</organism>
<dbReference type="SUPFAM" id="SSF52954">
    <property type="entry name" value="Class II aaRS ABD-related"/>
    <property type="match status" value="1"/>
</dbReference>
<evidence type="ECO:0000256" key="3">
    <source>
        <dbReference type="ARBA" id="ARBA00023146"/>
    </source>
</evidence>
<dbReference type="InterPro" id="IPR045864">
    <property type="entry name" value="aa-tRNA-synth_II/BPL/LPL"/>
</dbReference>
<dbReference type="NCBIfam" id="TIGR00442">
    <property type="entry name" value="hisS"/>
    <property type="match status" value="1"/>
</dbReference>
<protein>
    <recommendedName>
        <fullName evidence="5">Histidine--tRNA ligase</fullName>
        <ecNumber evidence="5">6.1.1.21</ecNumber>
    </recommendedName>
    <alternativeName>
        <fullName evidence="5">Histidyl-tRNA synthetase</fullName>
        <shortName evidence="5">HisRS</shortName>
    </alternativeName>
</protein>
<dbReference type="PROSITE" id="PS50862">
    <property type="entry name" value="AA_TRNA_LIGASE_II"/>
    <property type="match status" value="1"/>
</dbReference>
<evidence type="ECO:0000256" key="5">
    <source>
        <dbReference type="HAMAP-Rule" id="MF_00127"/>
    </source>
</evidence>
<feature type="domain" description="Aminoacyl-transfer RNA synthetases class-II family profile" evidence="7">
    <location>
        <begin position="1"/>
        <end position="322"/>
    </location>
</feature>
<dbReference type="Gene3D" id="3.40.50.800">
    <property type="entry name" value="Anticodon-binding domain"/>
    <property type="match status" value="1"/>
</dbReference>
<keyword evidence="5" id="KW-0067">ATP-binding</keyword>
<comment type="similarity">
    <text evidence="1 5">Belongs to the class-II aminoacyl-tRNA synthetase family.</text>
</comment>
<evidence type="ECO:0000313" key="9">
    <source>
        <dbReference type="Proteomes" id="UP000182753"/>
    </source>
</evidence>
<keyword evidence="5 8" id="KW-0436">Ligase</keyword>
<evidence type="ECO:0000256" key="6">
    <source>
        <dbReference type="PIRSR" id="PIRSR001549-1"/>
    </source>
</evidence>
<dbReference type="InterPro" id="IPR004154">
    <property type="entry name" value="Anticodon-bd"/>
</dbReference>
<dbReference type="AlphaFoldDB" id="A0A1J4RUU1"/>
<evidence type="ECO:0000256" key="2">
    <source>
        <dbReference type="ARBA" id="ARBA00022741"/>
    </source>
</evidence>
<dbReference type="CDD" id="cd00773">
    <property type="entry name" value="HisRS-like_core"/>
    <property type="match status" value="1"/>
</dbReference>
<dbReference type="Gene3D" id="3.30.930.10">
    <property type="entry name" value="Bira Bifunctional Protein, Domain 2"/>
    <property type="match status" value="1"/>
</dbReference>
<dbReference type="InterPro" id="IPR036621">
    <property type="entry name" value="Anticodon-bd_dom_sf"/>
</dbReference>
<dbReference type="GO" id="GO:0004821">
    <property type="term" value="F:histidine-tRNA ligase activity"/>
    <property type="evidence" value="ECO:0007669"/>
    <property type="project" value="UniProtKB-UniRule"/>
</dbReference>
<evidence type="ECO:0000313" key="8">
    <source>
        <dbReference type="EMBL" id="OIN89757.1"/>
    </source>
</evidence>
<accession>A0A1J4RUU1</accession>
<dbReference type="InterPro" id="IPR041715">
    <property type="entry name" value="HisRS-like_core"/>
</dbReference>
<keyword evidence="5" id="KW-0648">Protein biosynthesis</keyword>
<reference evidence="8 9" key="1">
    <citation type="journal article" date="2016" name="Environ. Microbiol.">
        <title>Genomic resolution of a cold subsurface aquifer community provides metabolic insights for novel microbes adapted to high CO concentrations.</title>
        <authorList>
            <person name="Probst A.J."/>
            <person name="Castelle C.J."/>
            <person name="Singh A."/>
            <person name="Brown C.T."/>
            <person name="Anantharaman K."/>
            <person name="Sharon I."/>
            <person name="Hug L.A."/>
            <person name="Burstein D."/>
            <person name="Emerson J.B."/>
            <person name="Thomas B.C."/>
            <person name="Banfield J.F."/>
        </authorList>
    </citation>
    <scope>NUCLEOTIDE SEQUENCE [LARGE SCALE GENOMIC DNA]</scope>
    <source>
        <strain evidence="8">CG1_02_42_45</strain>
    </source>
</reference>
<sequence length="438" mass="49581">MTENNSFQKPRGTRDILPANQPYWRFFQSTAEKVLDGLGFSKIDTPLFEDKRIFERGVGASTDIVEKEIYLLESTADDEDPQFALRPEGTAGVARSYIENGMNSWPQPVRLYYFGPMFRRERPQRGRYREHRQVGLEIIGDASAESDYLAIMAGYEILKKVGLADLTVALNSIGCSECRPKYLKRLKAYYADHLDKVCEDCRRRFDTNPLRLLDCKNDQCIKIKAKAPQILDKLCIECRDHFQETLEYLDDFGIKFNLDPTLVRGLDYYTRTVFEISASTDKERKVALCGGGRYDDLISILGGQKTPAVGWGMGADRVVEELKNTGIKPAKSRSVEVVILELGATAKKVCKRIFNAFEKEDINVFYIPSKDSLRGQLKMAAKLNADYAIIVGQKEALSDSVIVRDLRSSTQEDLPVKKAVEMIKAKYDKEAFDDGTSC</sequence>
<dbReference type="SUPFAM" id="SSF55681">
    <property type="entry name" value="Class II aaRS and biotin synthetases"/>
    <property type="match status" value="1"/>
</dbReference>
<dbReference type="PANTHER" id="PTHR43707">
    <property type="entry name" value="HISTIDYL-TRNA SYNTHETASE"/>
    <property type="match status" value="1"/>
</dbReference>
<evidence type="ECO:0000256" key="4">
    <source>
        <dbReference type="ARBA" id="ARBA00047639"/>
    </source>
</evidence>